<name>A0A4V5TLK6_9BACI</name>
<evidence type="ECO:0000256" key="1">
    <source>
        <dbReference type="SAM" id="Phobius"/>
    </source>
</evidence>
<accession>A0A4V5TLK6</accession>
<dbReference type="Proteomes" id="UP000308744">
    <property type="component" value="Unassembled WGS sequence"/>
</dbReference>
<proteinExistence type="predicted"/>
<evidence type="ECO:0000313" key="2">
    <source>
        <dbReference type="EMBL" id="TKI68093.1"/>
    </source>
</evidence>
<evidence type="ECO:0000313" key="3">
    <source>
        <dbReference type="Proteomes" id="UP000308744"/>
    </source>
</evidence>
<keyword evidence="3" id="KW-1185">Reference proteome</keyword>
<dbReference type="AlphaFoldDB" id="A0A4V5TLK6"/>
<comment type="caution">
    <text evidence="2">The sequence shown here is derived from an EMBL/GenBank/DDBJ whole genome shotgun (WGS) entry which is preliminary data.</text>
</comment>
<keyword evidence="1" id="KW-0472">Membrane</keyword>
<keyword evidence="1" id="KW-1133">Transmembrane helix</keyword>
<organism evidence="2 3">
    <name type="scientific">Lysinibacillus mangiferihumi</name>
    <dbReference type="NCBI Taxonomy" id="1130819"/>
    <lineage>
        <taxon>Bacteria</taxon>
        <taxon>Bacillati</taxon>
        <taxon>Bacillota</taxon>
        <taxon>Bacilli</taxon>
        <taxon>Bacillales</taxon>
        <taxon>Bacillaceae</taxon>
        <taxon>Lysinibacillus</taxon>
    </lineage>
</organism>
<feature type="transmembrane region" description="Helical" evidence="1">
    <location>
        <begin position="39"/>
        <end position="59"/>
    </location>
</feature>
<reference evidence="2 3" key="1">
    <citation type="submission" date="2019-04" db="EMBL/GenBank/DDBJ databases">
        <title>Lysinibacillus genome sequencing.</title>
        <authorList>
            <person name="Dunlap C."/>
        </authorList>
    </citation>
    <scope>NUCLEOTIDE SEQUENCE [LARGE SCALE GENOMIC DNA]</scope>
    <source>
        <strain evidence="2 3">CCTCC AB 2010389</strain>
    </source>
</reference>
<dbReference type="EMBL" id="SZPU01000040">
    <property type="protein sequence ID" value="TKI68093.1"/>
    <property type="molecule type" value="Genomic_DNA"/>
</dbReference>
<feature type="transmembrane region" description="Helical" evidence="1">
    <location>
        <begin position="66"/>
        <end position="86"/>
    </location>
</feature>
<dbReference type="Gene3D" id="1.20.1250.20">
    <property type="entry name" value="MFS general substrate transporter like domains"/>
    <property type="match status" value="1"/>
</dbReference>
<dbReference type="InterPro" id="IPR036259">
    <property type="entry name" value="MFS_trans_sf"/>
</dbReference>
<dbReference type="RefSeq" id="WP_107897250.1">
    <property type="nucleotide sequence ID" value="NZ_PYWM01000035.1"/>
</dbReference>
<sequence>MIILILMPLISIVQQFTYPTQSSVLPKIIEEDSFVKANSLMTFTYQVLVILFTIASGIIISQYGAINMLITSSALSMCTTLLYIFIKIPEDNRGFDGINIKEVFYEYKQELYKGSLFIKNSFIPKFLMGSIIANFLL</sequence>
<protein>
    <submittedName>
        <fullName evidence="2">MFS transporter</fullName>
    </submittedName>
</protein>
<gene>
    <name evidence="2" type="ORF">FC756_11355</name>
</gene>
<keyword evidence="1" id="KW-0812">Transmembrane</keyword>
<dbReference type="SUPFAM" id="SSF103473">
    <property type="entry name" value="MFS general substrate transporter"/>
    <property type="match status" value="1"/>
</dbReference>